<evidence type="ECO:0000259" key="17">
    <source>
        <dbReference type="PROSITE" id="PS50885"/>
    </source>
</evidence>
<keyword evidence="14" id="KW-0175">Coiled coil</keyword>
<evidence type="ECO:0000256" key="13">
    <source>
        <dbReference type="ARBA" id="ARBA00023136"/>
    </source>
</evidence>
<sequence length="493" mass="53630">MSASNASTRDGLTVAPFPSHRLNRWAETIWRIIGGVNVRTKILGMVLALTIMLGLAVTWQVRAVMTRVFADELENRGVSVASDLASRSIDPILLNDTYALHQLLSETVLNHPDALYAFVLNSQGEVLAHTFGDAGFPAALLNPEVMETAEYSLHGAIRHWVYNSNEGLVHEMIAPIMGGKAGVVRLGLTEKRLQAIVDAVTGQMLLTTLAVAMAGIIAAMILTWLLTRPILDLVKTTEAVGHGNLQARAPHWADDEIGTLADAFNRMVAELEASQRAIAEKEQARHMLLKKLITAQEEERKRIARELHDGVGQVLTSLMVGIRTLQRGEAAQQEARIDELCAIAGETLEQVRTLSRELRPSLLDDLGLAAALERYASEFARAHPGVQIDLHCALPNRLPTPIETALYRIVQEAMTNAARHGKATVISVLVSQRHGSVQAIVEDNGVGFDVDAVRRRQSSVGIFGMSERAELLGGTLEIESSSDGTTVYAEIPL</sequence>
<dbReference type="GO" id="GO:0005886">
    <property type="term" value="C:plasma membrane"/>
    <property type="evidence" value="ECO:0007669"/>
    <property type="project" value="UniProtKB-SubCell"/>
</dbReference>
<dbReference type="Pfam" id="PF17203">
    <property type="entry name" value="sCache_3_2"/>
    <property type="match status" value="1"/>
</dbReference>
<dbReference type="EMBL" id="DSMG01000037">
    <property type="protein sequence ID" value="HDX30367.1"/>
    <property type="molecule type" value="Genomic_DNA"/>
</dbReference>
<evidence type="ECO:0000259" key="16">
    <source>
        <dbReference type="PROSITE" id="PS50109"/>
    </source>
</evidence>
<feature type="domain" description="HAMP" evidence="17">
    <location>
        <begin position="224"/>
        <end position="276"/>
    </location>
</feature>
<dbReference type="InterPro" id="IPR017204">
    <property type="entry name" value="Sig_transdc_His_kin_STH3221"/>
</dbReference>
<evidence type="ECO:0000256" key="14">
    <source>
        <dbReference type="SAM" id="Coils"/>
    </source>
</evidence>
<dbReference type="Pfam" id="PF02518">
    <property type="entry name" value="HATPase_c"/>
    <property type="match status" value="1"/>
</dbReference>
<evidence type="ECO:0000256" key="6">
    <source>
        <dbReference type="ARBA" id="ARBA00022679"/>
    </source>
</evidence>
<dbReference type="GO" id="GO:0046983">
    <property type="term" value="F:protein dimerization activity"/>
    <property type="evidence" value="ECO:0007669"/>
    <property type="project" value="InterPro"/>
</dbReference>
<evidence type="ECO:0000313" key="18">
    <source>
        <dbReference type="EMBL" id="HDX30367.1"/>
    </source>
</evidence>
<evidence type="ECO:0000256" key="12">
    <source>
        <dbReference type="ARBA" id="ARBA00023012"/>
    </source>
</evidence>
<dbReference type="GO" id="GO:0000155">
    <property type="term" value="F:phosphorelay sensor kinase activity"/>
    <property type="evidence" value="ECO:0007669"/>
    <property type="project" value="InterPro"/>
</dbReference>
<dbReference type="EC" id="2.7.13.3" evidence="3"/>
<evidence type="ECO:0000256" key="15">
    <source>
        <dbReference type="SAM" id="Phobius"/>
    </source>
</evidence>
<evidence type="ECO:0000256" key="5">
    <source>
        <dbReference type="ARBA" id="ARBA00022553"/>
    </source>
</evidence>
<reference evidence="18" key="1">
    <citation type="journal article" date="2020" name="mSystems">
        <title>Genome- and Community-Level Interaction Insights into Carbon Utilization and Element Cycling Functions of Hydrothermarchaeota in Hydrothermal Sediment.</title>
        <authorList>
            <person name="Zhou Z."/>
            <person name="Liu Y."/>
            <person name="Xu W."/>
            <person name="Pan J."/>
            <person name="Luo Z.H."/>
            <person name="Li M."/>
        </authorList>
    </citation>
    <scope>NUCLEOTIDE SEQUENCE [LARGE SCALE GENOMIC DNA]</scope>
    <source>
        <strain evidence="18">SpSt-289</strain>
    </source>
</reference>
<dbReference type="SMART" id="SM00304">
    <property type="entry name" value="HAMP"/>
    <property type="match status" value="1"/>
</dbReference>
<gene>
    <name evidence="18" type="ORF">ENQ20_02610</name>
</gene>
<name>A0A7C1JR83_9CHLR</name>
<evidence type="ECO:0000256" key="3">
    <source>
        <dbReference type="ARBA" id="ARBA00012438"/>
    </source>
</evidence>
<comment type="caution">
    <text evidence="18">The sequence shown here is derived from an EMBL/GenBank/DDBJ whole genome shotgun (WGS) entry which is preliminary data.</text>
</comment>
<evidence type="ECO:0000256" key="8">
    <source>
        <dbReference type="ARBA" id="ARBA00022741"/>
    </source>
</evidence>
<dbReference type="AlphaFoldDB" id="A0A7C1JR83"/>
<evidence type="ECO:0000256" key="9">
    <source>
        <dbReference type="ARBA" id="ARBA00022777"/>
    </source>
</evidence>
<dbReference type="CDD" id="cd06225">
    <property type="entry name" value="HAMP"/>
    <property type="match status" value="1"/>
</dbReference>
<dbReference type="PIRSF" id="PIRSF037433">
    <property type="entry name" value="STHK_STH3221_prd"/>
    <property type="match status" value="1"/>
</dbReference>
<dbReference type="PANTHER" id="PTHR24421:SF10">
    <property type="entry name" value="NITRATE_NITRITE SENSOR PROTEIN NARQ"/>
    <property type="match status" value="1"/>
</dbReference>
<accession>A0A7C1JR83</accession>
<dbReference type="Gene3D" id="1.20.5.1930">
    <property type="match status" value="1"/>
</dbReference>
<dbReference type="InterPro" id="IPR033463">
    <property type="entry name" value="sCache_3"/>
</dbReference>
<comment type="subcellular location">
    <subcellularLocation>
        <location evidence="2">Cell membrane</location>
        <topology evidence="2">Multi-pass membrane protein</topology>
    </subcellularLocation>
</comment>
<proteinExistence type="predicted"/>
<keyword evidence="8" id="KW-0547">Nucleotide-binding</keyword>
<dbReference type="PROSITE" id="PS50885">
    <property type="entry name" value="HAMP"/>
    <property type="match status" value="1"/>
</dbReference>
<keyword evidence="12" id="KW-0902">Two-component regulatory system</keyword>
<dbReference type="SMART" id="SM00387">
    <property type="entry name" value="HATPase_c"/>
    <property type="match status" value="1"/>
</dbReference>
<organism evidence="18">
    <name type="scientific">Caldilinea aerophila</name>
    <dbReference type="NCBI Taxonomy" id="133453"/>
    <lineage>
        <taxon>Bacteria</taxon>
        <taxon>Bacillati</taxon>
        <taxon>Chloroflexota</taxon>
        <taxon>Caldilineae</taxon>
        <taxon>Caldilineales</taxon>
        <taxon>Caldilineaceae</taxon>
        <taxon>Caldilinea</taxon>
    </lineage>
</organism>
<dbReference type="PROSITE" id="PS50109">
    <property type="entry name" value="HIS_KIN"/>
    <property type="match status" value="1"/>
</dbReference>
<dbReference type="PANTHER" id="PTHR24421">
    <property type="entry name" value="NITRATE/NITRITE SENSOR PROTEIN NARX-RELATED"/>
    <property type="match status" value="1"/>
</dbReference>
<keyword evidence="7 15" id="KW-0812">Transmembrane</keyword>
<evidence type="ECO:0000256" key="1">
    <source>
        <dbReference type="ARBA" id="ARBA00000085"/>
    </source>
</evidence>
<keyword evidence="5" id="KW-0597">Phosphoprotein</keyword>
<feature type="transmembrane region" description="Helical" evidence="15">
    <location>
        <begin position="204"/>
        <end position="226"/>
    </location>
</feature>
<feature type="domain" description="Histidine kinase" evidence="16">
    <location>
        <begin position="302"/>
        <end position="493"/>
    </location>
</feature>
<dbReference type="InterPro" id="IPR003660">
    <property type="entry name" value="HAMP_dom"/>
</dbReference>
<evidence type="ECO:0000256" key="7">
    <source>
        <dbReference type="ARBA" id="ARBA00022692"/>
    </source>
</evidence>
<evidence type="ECO:0000256" key="10">
    <source>
        <dbReference type="ARBA" id="ARBA00022840"/>
    </source>
</evidence>
<dbReference type="Pfam" id="PF00672">
    <property type="entry name" value="HAMP"/>
    <property type="match status" value="1"/>
</dbReference>
<dbReference type="InterPro" id="IPR011712">
    <property type="entry name" value="Sig_transdc_His_kin_sub3_dim/P"/>
</dbReference>
<dbReference type="SUPFAM" id="SSF158472">
    <property type="entry name" value="HAMP domain-like"/>
    <property type="match status" value="1"/>
</dbReference>
<protein>
    <recommendedName>
        <fullName evidence="3">histidine kinase</fullName>
        <ecNumber evidence="3">2.7.13.3</ecNumber>
    </recommendedName>
</protein>
<dbReference type="GO" id="GO:0005524">
    <property type="term" value="F:ATP binding"/>
    <property type="evidence" value="ECO:0007669"/>
    <property type="project" value="UniProtKB-KW"/>
</dbReference>
<keyword evidence="11 15" id="KW-1133">Transmembrane helix</keyword>
<comment type="catalytic activity">
    <reaction evidence="1">
        <text>ATP + protein L-histidine = ADP + protein N-phospho-L-histidine.</text>
        <dbReference type="EC" id="2.7.13.3"/>
    </reaction>
</comment>
<feature type="coiled-coil region" evidence="14">
    <location>
        <begin position="264"/>
        <end position="298"/>
    </location>
</feature>
<keyword evidence="13 15" id="KW-0472">Membrane</keyword>
<dbReference type="Gene3D" id="6.10.340.10">
    <property type="match status" value="1"/>
</dbReference>
<dbReference type="CDD" id="cd16917">
    <property type="entry name" value="HATPase_UhpB-NarQ-NarX-like"/>
    <property type="match status" value="1"/>
</dbReference>
<keyword evidence="4" id="KW-1003">Cell membrane</keyword>
<dbReference type="InterPro" id="IPR036890">
    <property type="entry name" value="HATPase_C_sf"/>
</dbReference>
<evidence type="ECO:0000256" key="11">
    <source>
        <dbReference type="ARBA" id="ARBA00022989"/>
    </source>
</evidence>
<evidence type="ECO:0000256" key="2">
    <source>
        <dbReference type="ARBA" id="ARBA00004651"/>
    </source>
</evidence>
<evidence type="ECO:0000256" key="4">
    <source>
        <dbReference type="ARBA" id="ARBA00022475"/>
    </source>
</evidence>
<keyword evidence="10" id="KW-0067">ATP-binding</keyword>
<dbReference type="Gene3D" id="3.30.565.10">
    <property type="entry name" value="Histidine kinase-like ATPase, C-terminal domain"/>
    <property type="match status" value="1"/>
</dbReference>
<keyword evidence="9" id="KW-0418">Kinase</keyword>
<dbReference type="InterPro" id="IPR005467">
    <property type="entry name" value="His_kinase_dom"/>
</dbReference>
<dbReference type="SUPFAM" id="SSF55874">
    <property type="entry name" value="ATPase domain of HSP90 chaperone/DNA topoisomerase II/histidine kinase"/>
    <property type="match status" value="1"/>
</dbReference>
<dbReference type="InterPro" id="IPR050482">
    <property type="entry name" value="Sensor_HK_TwoCompSys"/>
</dbReference>
<feature type="transmembrane region" description="Helical" evidence="15">
    <location>
        <begin position="42"/>
        <end position="59"/>
    </location>
</feature>
<keyword evidence="6" id="KW-0808">Transferase</keyword>
<dbReference type="Pfam" id="PF07730">
    <property type="entry name" value="HisKA_3"/>
    <property type="match status" value="1"/>
</dbReference>
<dbReference type="InterPro" id="IPR003594">
    <property type="entry name" value="HATPase_dom"/>
</dbReference>